<name>J9EK19_WUCBA</name>
<feature type="region of interest" description="Disordered" evidence="2">
    <location>
        <begin position="114"/>
        <end position="249"/>
    </location>
</feature>
<feature type="compositionally biased region" description="Basic and acidic residues" evidence="2">
    <location>
        <begin position="151"/>
        <end position="161"/>
    </location>
</feature>
<dbReference type="Proteomes" id="UP000004810">
    <property type="component" value="Unassembled WGS sequence"/>
</dbReference>
<proteinExistence type="predicted"/>
<feature type="coiled-coil region" evidence="1">
    <location>
        <begin position="46"/>
        <end position="73"/>
    </location>
</feature>
<keyword evidence="1" id="KW-0175">Coiled coil</keyword>
<accession>J9EK19</accession>
<gene>
    <name evidence="3" type="ORF">WUBG_11700</name>
</gene>
<evidence type="ECO:0000256" key="2">
    <source>
        <dbReference type="SAM" id="MobiDB-lite"/>
    </source>
</evidence>
<evidence type="ECO:0000256" key="1">
    <source>
        <dbReference type="SAM" id="Coils"/>
    </source>
</evidence>
<evidence type="ECO:0000313" key="4">
    <source>
        <dbReference type="Proteomes" id="UP000004810"/>
    </source>
</evidence>
<dbReference type="EMBL" id="ADBV01007823">
    <property type="protein sequence ID" value="EJW77387.1"/>
    <property type="molecule type" value="Genomic_DNA"/>
</dbReference>
<comment type="caution">
    <text evidence="3">The sequence shown here is derived from an EMBL/GenBank/DDBJ whole genome shotgun (WGS) entry which is preliminary data.</text>
</comment>
<evidence type="ECO:0000313" key="3">
    <source>
        <dbReference type="EMBL" id="EJW77387.1"/>
    </source>
</evidence>
<organism evidence="3 4">
    <name type="scientific">Wuchereria bancrofti</name>
    <dbReference type="NCBI Taxonomy" id="6293"/>
    <lineage>
        <taxon>Eukaryota</taxon>
        <taxon>Metazoa</taxon>
        <taxon>Ecdysozoa</taxon>
        <taxon>Nematoda</taxon>
        <taxon>Chromadorea</taxon>
        <taxon>Rhabditida</taxon>
        <taxon>Spirurina</taxon>
        <taxon>Spiruromorpha</taxon>
        <taxon>Filarioidea</taxon>
        <taxon>Onchocercidae</taxon>
        <taxon>Wuchereria</taxon>
    </lineage>
</organism>
<dbReference type="AlphaFoldDB" id="J9EK19"/>
<protein>
    <submittedName>
        <fullName evidence="3">Uncharacterized protein</fullName>
    </submittedName>
</protein>
<feature type="compositionally biased region" description="Low complexity" evidence="2">
    <location>
        <begin position="195"/>
        <end position="211"/>
    </location>
</feature>
<reference evidence="4" key="1">
    <citation type="submission" date="2012-08" db="EMBL/GenBank/DDBJ databases">
        <title>The Genome Sequence of Wuchereria bancrofti.</title>
        <authorList>
            <person name="Nutman T.B."/>
            <person name="Fink D.L."/>
            <person name="Russ C."/>
            <person name="Young S."/>
            <person name="Zeng Q."/>
            <person name="Koehrsen M."/>
            <person name="Alvarado L."/>
            <person name="Berlin A."/>
            <person name="Chapman S.B."/>
            <person name="Chen Z."/>
            <person name="Freedman E."/>
            <person name="Gellesch M."/>
            <person name="Goldberg J."/>
            <person name="Griggs A."/>
            <person name="Gujja S."/>
            <person name="Heilman E.R."/>
            <person name="Heiman D."/>
            <person name="Hepburn T."/>
            <person name="Howarth C."/>
            <person name="Jen D."/>
            <person name="Larson L."/>
            <person name="Lewis B."/>
            <person name="Mehta T."/>
            <person name="Park D."/>
            <person name="Pearson M."/>
            <person name="Roberts A."/>
            <person name="Saif S."/>
            <person name="Shea T."/>
            <person name="Shenoy N."/>
            <person name="Sisk P."/>
            <person name="Stolte C."/>
            <person name="Sykes S."/>
            <person name="Walk T."/>
            <person name="White J."/>
            <person name="Yandava C."/>
            <person name="Haas B."/>
            <person name="Henn M.R."/>
            <person name="Nusbaum C."/>
            <person name="Birren B."/>
        </authorList>
    </citation>
    <scope>NUCLEOTIDE SEQUENCE [LARGE SCALE GENOMIC DNA]</scope>
    <source>
        <strain evidence="4">NA</strain>
    </source>
</reference>
<sequence>MSDSELKKIGEKRTKDQLTDIRKLWADVANKQRKRKDGIRTKAGDYNRAIDQSIELKQELAEIEKSLKKYKVLERFERFGDTSNISEQSDLFFEVFADDDDDFYSFADVKTLPIKAPTSPAPTTPPKENNAKIEAVERPAPTSKPIINEVKNNENKAKEVLATKAPTAPALDKKPQAQLSPGLATQNTPTPPKAQPQQQAKTAQQQPLQTKPTPPQPQPQSRAGDKAPVKPPIATQEPPPQEQQKPLTAYDRPINQYYDILATHKRSFAKQNDISTVKNFIQVMSQYI</sequence>